<feature type="region of interest" description="Disordered" evidence="2">
    <location>
        <begin position="1"/>
        <end position="27"/>
    </location>
</feature>
<evidence type="ECO:0000313" key="3">
    <source>
        <dbReference type="EMBL" id="CAD7691902.1"/>
    </source>
</evidence>
<protein>
    <submittedName>
        <fullName evidence="3">(raccoon dog) hypothetical protein</fullName>
    </submittedName>
</protein>
<dbReference type="PANTHER" id="PTHR42748">
    <property type="entry name" value="NITROGEN METABOLITE REPRESSION PROTEIN NMRA FAMILY MEMBER"/>
    <property type="match status" value="1"/>
</dbReference>
<evidence type="ECO:0000256" key="2">
    <source>
        <dbReference type="SAM" id="MobiDB-lite"/>
    </source>
</evidence>
<dbReference type="AlphaFoldDB" id="A0A811ZSM4"/>
<dbReference type="EMBL" id="CAJHUB010000775">
    <property type="protein sequence ID" value="CAD7691902.1"/>
    <property type="molecule type" value="Genomic_DNA"/>
</dbReference>
<organism evidence="3 4">
    <name type="scientific">Nyctereutes procyonoides</name>
    <name type="common">Raccoon dog</name>
    <name type="synonym">Canis procyonoides</name>
    <dbReference type="NCBI Taxonomy" id="34880"/>
    <lineage>
        <taxon>Eukaryota</taxon>
        <taxon>Metazoa</taxon>
        <taxon>Chordata</taxon>
        <taxon>Craniata</taxon>
        <taxon>Vertebrata</taxon>
        <taxon>Euteleostomi</taxon>
        <taxon>Mammalia</taxon>
        <taxon>Eutheria</taxon>
        <taxon>Laurasiatheria</taxon>
        <taxon>Carnivora</taxon>
        <taxon>Caniformia</taxon>
        <taxon>Canidae</taxon>
        <taxon>Nyctereutes</taxon>
    </lineage>
</organism>
<feature type="compositionally biased region" description="Basic and acidic residues" evidence="2">
    <location>
        <begin position="1"/>
        <end position="18"/>
    </location>
</feature>
<proteinExistence type="predicted"/>
<evidence type="ECO:0000313" key="4">
    <source>
        <dbReference type="Proteomes" id="UP000645828"/>
    </source>
</evidence>
<name>A0A811ZSM4_NYCPR</name>
<dbReference type="Gene3D" id="3.40.50.720">
    <property type="entry name" value="NAD(P)-binding Rossmann-like Domain"/>
    <property type="match status" value="2"/>
</dbReference>
<dbReference type="SUPFAM" id="SSF51735">
    <property type="entry name" value="NAD(P)-binding Rossmann-fold domains"/>
    <property type="match status" value="1"/>
</dbReference>
<dbReference type="Proteomes" id="UP000645828">
    <property type="component" value="Unassembled WGS sequence"/>
</dbReference>
<dbReference type="PANTHER" id="PTHR42748:SF16">
    <property type="entry name" value="NMRA-LIKE FAMILY DOMAIN-CONTAINING PROTEIN 1"/>
    <property type="match status" value="1"/>
</dbReference>
<keyword evidence="1" id="KW-0521">NADP</keyword>
<reference evidence="3" key="1">
    <citation type="submission" date="2020-12" db="EMBL/GenBank/DDBJ databases">
        <authorList>
            <consortium name="Molecular Ecology Group"/>
        </authorList>
    </citation>
    <scope>NUCLEOTIDE SEQUENCE</scope>
    <source>
        <strain evidence="3">TBG_1078</strain>
    </source>
</reference>
<accession>A0A811ZSM4</accession>
<dbReference type="GO" id="GO:0005634">
    <property type="term" value="C:nucleus"/>
    <property type="evidence" value="ECO:0007669"/>
    <property type="project" value="TreeGrafter"/>
</dbReference>
<dbReference type="InterPro" id="IPR036291">
    <property type="entry name" value="NAD(P)-bd_dom_sf"/>
</dbReference>
<dbReference type="InterPro" id="IPR051164">
    <property type="entry name" value="NmrA-like_oxidored"/>
</dbReference>
<gene>
    <name evidence="3" type="ORF">NYPRO_LOCUS24696</name>
</gene>
<keyword evidence="4" id="KW-1185">Reference proteome</keyword>
<comment type="caution">
    <text evidence="3">The sequence shown here is derived from an EMBL/GenBank/DDBJ whole genome shotgun (WGS) entry which is preliminary data.</text>
</comment>
<dbReference type="Gene3D" id="3.90.25.10">
    <property type="entry name" value="UDP-galactose 4-epimerase, domain 1"/>
    <property type="match status" value="1"/>
</dbReference>
<sequence>MGDRGRERKREREAEREAGSMQGAGCTQRGSVARMLLEDGTFRTAMEQSLQGAEVVWGDQDAEASLQLAMTGAHVTFIMTGYWGNCSEEWEMAGRLAAGCFNGKGEEEEYFGDTGVPMTSMWLSCHFKNPFSFCPQKAPDGKSYLLSLPVGDMPMNGISLTHLGPVVLSLLKMPEKYIVQNIGLRVASTPYKYLANMFLFCGLKPGSDIELTLRLNPKARMLDQ</sequence>
<evidence type="ECO:0000256" key="1">
    <source>
        <dbReference type="ARBA" id="ARBA00022857"/>
    </source>
</evidence>